<dbReference type="InterPro" id="IPR036388">
    <property type="entry name" value="WH-like_DNA-bd_sf"/>
</dbReference>
<dbReference type="InterPro" id="IPR014284">
    <property type="entry name" value="RNA_pol_sigma-70_dom"/>
</dbReference>
<name>A0ABY4AND6_9MICO</name>
<dbReference type="Proteomes" id="UP000831304">
    <property type="component" value="Chromosome"/>
</dbReference>
<reference evidence="6 7" key="1">
    <citation type="submission" date="2022-03" db="EMBL/GenBank/DDBJ databases">
        <title>Agromyces sp. isolated from the gut of P. brevitarsis seulensis larvae.</title>
        <authorList>
            <person name="Won M."/>
            <person name="Kwon S.-W."/>
        </authorList>
    </citation>
    <scope>NUCLEOTIDE SEQUENCE [LARGE SCALE GENOMIC DNA]</scope>
    <source>
        <strain evidence="6 7">KACC 16215</strain>
    </source>
</reference>
<keyword evidence="7" id="KW-1185">Reference proteome</keyword>
<dbReference type="RefSeq" id="WP_243567547.1">
    <property type="nucleotide sequence ID" value="NZ_BAAARD010000001.1"/>
</dbReference>
<dbReference type="Pfam" id="PF08281">
    <property type="entry name" value="Sigma70_r4_2"/>
    <property type="match status" value="1"/>
</dbReference>
<evidence type="ECO:0000256" key="3">
    <source>
        <dbReference type="ARBA" id="ARBA00023082"/>
    </source>
</evidence>
<dbReference type="SUPFAM" id="SSF88659">
    <property type="entry name" value="Sigma3 and sigma4 domains of RNA polymerase sigma factors"/>
    <property type="match status" value="1"/>
</dbReference>
<dbReference type="PANTHER" id="PTHR43133">
    <property type="entry name" value="RNA POLYMERASE ECF-TYPE SIGMA FACTO"/>
    <property type="match status" value="1"/>
</dbReference>
<accession>A0ABY4AND6</accession>
<dbReference type="Gene3D" id="1.10.1740.10">
    <property type="match status" value="1"/>
</dbReference>
<dbReference type="EMBL" id="CP094533">
    <property type="protein sequence ID" value="UOE24672.1"/>
    <property type="molecule type" value="Genomic_DNA"/>
</dbReference>
<dbReference type="InterPro" id="IPR039425">
    <property type="entry name" value="RNA_pol_sigma-70-like"/>
</dbReference>
<gene>
    <name evidence="6" type="ORF">MTP13_09825</name>
</gene>
<keyword evidence="3" id="KW-0731">Sigma factor</keyword>
<dbReference type="PANTHER" id="PTHR43133:SF25">
    <property type="entry name" value="RNA POLYMERASE SIGMA FACTOR RFAY-RELATED"/>
    <property type="match status" value="1"/>
</dbReference>
<comment type="similarity">
    <text evidence="1">Belongs to the sigma-70 factor family. ECF subfamily.</text>
</comment>
<evidence type="ECO:0000259" key="5">
    <source>
        <dbReference type="Pfam" id="PF08281"/>
    </source>
</evidence>
<evidence type="ECO:0000256" key="4">
    <source>
        <dbReference type="ARBA" id="ARBA00023163"/>
    </source>
</evidence>
<dbReference type="InterPro" id="IPR013325">
    <property type="entry name" value="RNA_pol_sigma_r2"/>
</dbReference>
<protein>
    <submittedName>
        <fullName evidence="6">Sigma-70 family RNA polymerase sigma factor</fullName>
    </submittedName>
</protein>
<sequence>MSRRATRDGHVEAAIAANLDDLLAYAERRAVDRGDAADALGDALEIVWRRSAKLPTEPLAARMYLFGVLRKVMLNTNRSRRRGSAAVQRLHVELQAAPPEEVEVRLDVAAAIAALPPEHAELVRLVHWDGFSIADAAALLGVNPSTARGRYASARAALQAALTEHGRVR</sequence>
<dbReference type="InterPro" id="IPR013324">
    <property type="entry name" value="RNA_pol_sigma_r3/r4-like"/>
</dbReference>
<evidence type="ECO:0000313" key="6">
    <source>
        <dbReference type="EMBL" id="UOE24672.1"/>
    </source>
</evidence>
<feature type="domain" description="RNA polymerase sigma factor 70 region 4 type 2" evidence="5">
    <location>
        <begin position="107"/>
        <end position="158"/>
    </location>
</feature>
<keyword evidence="2" id="KW-0805">Transcription regulation</keyword>
<dbReference type="NCBIfam" id="TIGR02937">
    <property type="entry name" value="sigma70-ECF"/>
    <property type="match status" value="1"/>
</dbReference>
<organism evidence="6 7">
    <name type="scientific">Agromyces soli</name>
    <dbReference type="NCBI Taxonomy" id="659012"/>
    <lineage>
        <taxon>Bacteria</taxon>
        <taxon>Bacillati</taxon>
        <taxon>Actinomycetota</taxon>
        <taxon>Actinomycetes</taxon>
        <taxon>Micrococcales</taxon>
        <taxon>Microbacteriaceae</taxon>
        <taxon>Agromyces</taxon>
    </lineage>
</organism>
<evidence type="ECO:0000256" key="2">
    <source>
        <dbReference type="ARBA" id="ARBA00023015"/>
    </source>
</evidence>
<dbReference type="InterPro" id="IPR013249">
    <property type="entry name" value="RNA_pol_sigma70_r4_t2"/>
</dbReference>
<proteinExistence type="inferred from homology"/>
<dbReference type="Gene3D" id="1.10.10.10">
    <property type="entry name" value="Winged helix-like DNA-binding domain superfamily/Winged helix DNA-binding domain"/>
    <property type="match status" value="1"/>
</dbReference>
<evidence type="ECO:0000256" key="1">
    <source>
        <dbReference type="ARBA" id="ARBA00010641"/>
    </source>
</evidence>
<keyword evidence="4" id="KW-0804">Transcription</keyword>
<dbReference type="SUPFAM" id="SSF88946">
    <property type="entry name" value="Sigma2 domain of RNA polymerase sigma factors"/>
    <property type="match status" value="1"/>
</dbReference>
<evidence type="ECO:0000313" key="7">
    <source>
        <dbReference type="Proteomes" id="UP000831304"/>
    </source>
</evidence>